<dbReference type="PANTHER" id="PTHR45658">
    <property type="entry name" value="GATA TRANSCRIPTION FACTOR"/>
    <property type="match status" value="1"/>
</dbReference>
<protein>
    <submittedName>
        <fullName evidence="11">GATA transcription factor 8</fullName>
    </submittedName>
</protein>
<dbReference type="Gene3D" id="3.30.50.10">
    <property type="entry name" value="Erythroid Transcription Factor GATA-1, subunit A"/>
    <property type="match status" value="1"/>
</dbReference>
<dbReference type="PROSITE" id="PS00344">
    <property type="entry name" value="GATA_ZN_FINGER_1"/>
    <property type="match status" value="1"/>
</dbReference>
<keyword evidence="3 9" id="KW-0863">Zinc-finger</keyword>
<dbReference type="SUPFAM" id="SSF57716">
    <property type="entry name" value="Glucocorticoid receptor-like (DNA-binding domain)"/>
    <property type="match status" value="1"/>
</dbReference>
<keyword evidence="5" id="KW-0805">Transcription regulation</keyword>
<accession>A0A2G2WNP8</accession>
<comment type="similarity">
    <text evidence="1">Belongs to the type IV zinc-finger family. Class A subfamily.</text>
</comment>
<dbReference type="AlphaFoldDB" id="A0A2G2WNP8"/>
<organism evidence="11 12">
    <name type="scientific">Capsicum baccatum</name>
    <name type="common">Peruvian pepper</name>
    <dbReference type="NCBI Taxonomy" id="33114"/>
    <lineage>
        <taxon>Eukaryota</taxon>
        <taxon>Viridiplantae</taxon>
        <taxon>Streptophyta</taxon>
        <taxon>Embryophyta</taxon>
        <taxon>Tracheophyta</taxon>
        <taxon>Spermatophyta</taxon>
        <taxon>Magnoliopsida</taxon>
        <taxon>eudicotyledons</taxon>
        <taxon>Gunneridae</taxon>
        <taxon>Pentapetalae</taxon>
        <taxon>asterids</taxon>
        <taxon>lamiids</taxon>
        <taxon>Solanales</taxon>
        <taxon>Solanaceae</taxon>
        <taxon>Solanoideae</taxon>
        <taxon>Capsiceae</taxon>
        <taxon>Capsicum</taxon>
    </lineage>
</organism>
<dbReference type="InterPro" id="IPR000679">
    <property type="entry name" value="Znf_GATA"/>
</dbReference>
<dbReference type="GO" id="GO:0008270">
    <property type="term" value="F:zinc ion binding"/>
    <property type="evidence" value="ECO:0007669"/>
    <property type="project" value="UniProtKB-KW"/>
</dbReference>
<reference evidence="12" key="2">
    <citation type="journal article" date="2017" name="J. Anim. Genet.">
        <title>Multiple reference genome sequences of hot pepper reveal the massive evolution of plant disease resistance genes by retroduplication.</title>
        <authorList>
            <person name="Kim S."/>
            <person name="Park J."/>
            <person name="Yeom S.-I."/>
            <person name="Kim Y.-M."/>
            <person name="Seo E."/>
            <person name="Kim K.-T."/>
            <person name="Kim M.-S."/>
            <person name="Lee J.M."/>
            <person name="Cheong K."/>
            <person name="Shin H.-S."/>
            <person name="Kim S.-B."/>
            <person name="Han K."/>
            <person name="Lee J."/>
            <person name="Park M."/>
            <person name="Lee H.-A."/>
            <person name="Lee H.-Y."/>
            <person name="Lee Y."/>
            <person name="Oh S."/>
            <person name="Lee J.H."/>
            <person name="Choi E."/>
            <person name="Choi E."/>
            <person name="Lee S.E."/>
            <person name="Jeon J."/>
            <person name="Kim H."/>
            <person name="Choi G."/>
            <person name="Song H."/>
            <person name="Lee J."/>
            <person name="Lee S.-C."/>
            <person name="Kwon J.-K."/>
            <person name="Lee H.-Y."/>
            <person name="Koo N."/>
            <person name="Hong Y."/>
            <person name="Kim R.W."/>
            <person name="Kang W.-H."/>
            <person name="Huh J.H."/>
            <person name="Kang B.-C."/>
            <person name="Yang T.-J."/>
            <person name="Lee Y.-H."/>
            <person name="Bennetzen J.L."/>
            <person name="Choi D."/>
        </authorList>
    </citation>
    <scope>NUCLEOTIDE SEQUENCE [LARGE SCALE GENOMIC DNA]</scope>
    <source>
        <strain evidence="12">cv. PBC81</strain>
    </source>
</reference>
<dbReference type="EMBL" id="MLFT02000006">
    <property type="protein sequence ID" value="PHT46867.1"/>
    <property type="molecule type" value="Genomic_DNA"/>
</dbReference>
<name>A0A2G2WNP8_CAPBA</name>
<evidence type="ECO:0000256" key="4">
    <source>
        <dbReference type="ARBA" id="ARBA00022833"/>
    </source>
</evidence>
<evidence type="ECO:0000313" key="11">
    <source>
        <dbReference type="EMBL" id="PHT46867.1"/>
    </source>
</evidence>
<evidence type="ECO:0000256" key="8">
    <source>
        <dbReference type="ARBA" id="ARBA00023163"/>
    </source>
</evidence>
<evidence type="ECO:0000256" key="6">
    <source>
        <dbReference type="ARBA" id="ARBA00023125"/>
    </source>
</evidence>
<evidence type="ECO:0000256" key="9">
    <source>
        <dbReference type="PROSITE-ProRule" id="PRU00094"/>
    </source>
</evidence>
<gene>
    <name evidence="11" type="ORF">CQW23_16025</name>
</gene>
<keyword evidence="2" id="KW-0479">Metal-binding</keyword>
<dbReference type="InterPro" id="IPR051140">
    <property type="entry name" value="GATA_TF"/>
</dbReference>
<keyword evidence="8" id="KW-0804">Transcription</keyword>
<dbReference type="PROSITE" id="PS50114">
    <property type="entry name" value="GATA_ZN_FINGER_2"/>
    <property type="match status" value="1"/>
</dbReference>
<evidence type="ECO:0000256" key="7">
    <source>
        <dbReference type="ARBA" id="ARBA00023159"/>
    </source>
</evidence>
<evidence type="ECO:0000256" key="1">
    <source>
        <dbReference type="ARBA" id="ARBA00005694"/>
    </source>
</evidence>
<keyword evidence="6" id="KW-0238">DNA-binding</keyword>
<evidence type="ECO:0000259" key="10">
    <source>
        <dbReference type="PROSITE" id="PS50114"/>
    </source>
</evidence>
<dbReference type="OrthoDB" id="2162994at2759"/>
<feature type="domain" description="GATA-type" evidence="10">
    <location>
        <begin position="187"/>
        <end position="223"/>
    </location>
</feature>
<evidence type="ECO:0000256" key="5">
    <source>
        <dbReference type="ARBA" id="ARBA00023015"/>
    </source>
</evidence>
<evidence type="ECO:0000256" key="3">
    <source>
        <dbReference type="ARBA" id="ARBA00022771"/>
    </source>
</evidence>
<dbReference type="Pfam" id="PF00320">
    <property type="entry name" value="GATA"/>
    <property type="match status" value="1"/>
</dbReference>
<dbReference type="InterPro" id="IPR013088">
    <property type="entry name" value="Znf_NHR/GATA"/>
</dbReference>
<dbReference type="GO" id="GO:0043565">
    <property type="term" value="F:sequence-specific DNA binding"/>
    <property type="evidence" value="ECO:0007669"/>
    <property type="project" value="InterPro"/>
</dbReference>
<dbReference type="GO" id="GO:0005634">
    <property type="term" value="C:nucleus"/>
    <property type="evidence" value="ECO:0007669"/>
    <property type="project" value="TreeGrafter"/>
</dbReference>
<sequence length="281" mass="31663">MKKSFLLPNSASNFLTKINMVEQNYWDGTSMGPIVDEDFENILNGLDLPMDSLEEAGLDKDWDDSVYQLFGPIPSDALMTLPLDTVNGCLDAHMTNAPNEFPEAQGNVLFQRRSPISVLENSRSCSGGRNAPFNFGTKGRRSKRVRSSTLSPWILMPPLPRTTFAAKKNSDAKRVKERRKLSGAMASSLFRRCTHCEVTKTPQWREGPLGPKTLCNACGVRYRSGRLLPEYRPAASPTFIPSLHSNSHRKVVEMRRKTVEESPQWDSQNFVPLNNYMVDTY</sequence>
<evidence type="ECO:0000313" key="12">
    <source>
        <dbReference type="Proteomes" id="UP000224567"/>
    </source>
</evidence>
<proteinExistence type="inferred from homology"/>
<reference evidence="11 12" key="1">
    <citation type="journal article" date="2017" name="Genome Biol.">
        <title>New reference genome sequences of hot pepper reveal the massive evolution of plant disease-resistance genes by retroduplication.</title>
        <authorList>
            <person name="Kim S."/>
            <person name="Park J."/>
            <person name="Yeom S.I."/>
            <person name="Kim Y.M."/>
            <person name="Seo E."/>
            <person name="Kim K.T."/>
            <person name="Kim M.S."/>
            <person name="Lee J.M."/>
            <person name="Cheong K."/>
            <person name="Shin H.S."/>
            <person name="Kim S.B."/>
            <person name="Han K."/>
            <person name="Lee J."/>
            <person name="Park M."/>
            <person name="Lee H.A."/>
            <person name="Lee H.Y."/>
            <person name="Lee Y."/>
            <person name="Oh S."/>
            <person name="Lee J.H."/>
            <person name="Choi E."/>
            <person name="Choi E."/>
            <person name="Lee S.E."/>
            <person name="Jeon J."/>
            <person name="Kim H."/>
            <person name="Choi G."/>
            <person name="Song H."/>
            <person name="Lee J."/>
            <person name="Lee S.C."/>
            <person name="Kwon J.K."/>
            <person name="Lee H.Y."/>
            <person name="Koo N."/>
            <person name="Hong Y."/>
            <person name="Kim R.W."/>
            <person name="Kang W.H."/>
            <person name="Huh J.H."/>
            <person name="Kang B.C."/>
            <person name="Yang T.J."/>
            <person name="Lee Y.H."/>
            <person name="Bennetzen J.L."/>
            <person name="Choi D."/>
        </authorList>
    </citation>
    <scope>NUCLEOTIDE SEQUENCE [LARGE SCALE GENOMIC DNA]</scope>
    <source>
        <strain evidence="12">cv. PBC81</strain>
    </source>
</reference>
<keyword evidence="4" id="KW-0862">Zinc</keyword>
<evidence type="ECO:0000256" key="2">
    <source>
        <dbReference type="ARBA" id="ARBA00022723"/>
    </source>
</evidence>
<keyword evidence="7" id="KW-0010">Activator</keyword>
<dbReference type="SMART" id="SM00401">
    <property type="entry name" value="ZnF_GATA"/>
    <property type="match status" value="1"/>
</dbReference>
<dbReference type="CDD" id="cd00202">
    <property type="entry name" value="ZnF_GATA"/>
    <property type="match status" value="1"/>
</dbReference>
<dbReference type="Proteomes" id="UP000224567">
    <property type="component" value="Unassembled WGS sequence"/>
</dbReference>
<dbReference type="FunFam" id="3.30.50.10:FF:000018">
    <property type="entry name" value="GATA transcription factor"/>
    <property type="match status" value="1"/>
</dbReference>
<dbReference type="PANTHER" id="PTHR45658:SF134">
    <property type="entry name" value="GATA TYPE ZINC FINGER TRANSCRIPTION FACTOR FAMILY PROTEIN"/>
    <property type="match status" value="1"/>
</dbReference>
<dbReference type="GO" id="GO:0006355">
    <property type="term" value="P:regulation of DNA-templated transcription"/>
    <property type="evidence" value="ECO:0007669"/>
    <property type="project" value="InterPro"/>
</dbReference>
<dbReference type="GO" id="GO:0030154">
    <property type="term" value="P:cell differentiation"/>
    <property type="evidence" value="ECO:0007669"/>
    <property type="project" value="TreeGrafter"/>
</dbReference>
<keyword evidence="12" id="KW-1185">Reference proteome</keyword>
<comment type="caution">
    <text evidence="11">The sequence shown here is derived from an EMBL/GenBank/DDBJ whole genome shotgun (WGS) entry which is preliminary data.</text>
</comment>